<reference evidence="3" key="1">
    <citation type="submission" date="2016-06" db="EMBL/GenBank/DDBJ databases">
        <authorList>
            <person name="Varghese N."/>
            <person name="Submissions Spin"/>
        </authorList>
    </citation>
    <scope>NUCLEOTIDE SEQUENCE [LARGE SCALE GENOMIC DNA]</scope>
    <source>
        <strain evidence="3">DSM 44100</strain>
    </source>
</reference>
<dbReference type="InterPro" id="IPR013653">
    <property type="entry name" value="GCN5-like_dom"/>
</dbReference>
<dbReference type="Proteomes" id="UP000198797">
    <property type="component" value="Unassembled WGS sequence"/>
</dbReference>
<dbReference type="SUPFAM" id="SSF55729">
    <property type="entry name" value="Acyl-CoA N-acyltransferases (Nat)"/>
    <property type="match status" value="1"/>
</dbReference>
<dbReference type="AlphaFoldDB" id="A0A1C4YPD5"/>
<name>A0A1C4YPD5_9ACTN</name>
<gene>
    <name evidence="2" type="ORF">GA0070216_10723</name>
</gene>
<dbReference type="OrthoDB" id="3700890at2"/>
<dbReference type="Gene3D" id="3.40.630.30">
    <property type="match status" value="1"/>
</dbReference>
<evidence type="ECO:0000313" key="2">
    <source>
        <dbReference type="EMBL" id="SCF22487.1"/>
    </source>
</evidence>
<dbReference type="InterPro" id="IPR016181">
    <property type="entry name" value="Acyl_CoA_acyltransferase"/>
</dbReference>
<sequence length="247" mass="26724">MIDGDRELTGRAAVLAATDYHPFVRHALRRDDRPRAWVRDGAVAWVLPTAENDRAGGVVGPVDAAVALVAALVADGVVRPGQYLQLPRADRSLLVGRFGATRIDDWEFLWTTTGPPRQSGQERVVRLGPADHPALSALIDDAFPTTSSRPGDTTVVDWYGIWDADRLVACGADRSRGDIGFLAGLTVARDRRGRGLGAALTAGMTRALLTRYDHVGLGVYADNLAALRLYRRLGFTGTLRRSSVWLG</sequence>
<keyword evidence="3" id="KW-1185">Reference proteome</keyword>
<dbReference type="InterPro" id="IPR000182">
    <property type="entry name" value="GNAT_dom"/>
</dbReference>
<dbReference type="EMBL" id="FMCU01000007">
    <property type="protein sequence ID" value="SCF22487.1"/>
    <property type="molecule type" value="Genomic_DNA"/>
</dbReference>
<dbReference type="RefSeq" id="WP_091246346.1">
    <property type="nucleotide sequence ID" value="NZ_FMCU01000007.1"/>
</dbReference>
<dbReference type="CDD" id="cd04301">
    <property type="entry name" value="NAT_SF"/>
    <property type="match status" value="1"/>
</dbReference>
<protein>
    <submittedName>
        <fullName evidence="2">FR47-like protein</fullName>
    </submittedName>
</protein>
<dbReference type="GO" id="GO:0016747">
    <property type="term" value="F:acyltransferase activity, transferring groups other than amino-acyl groups"/>
    <property type="evidence" value="ECO:0007669"/>
    <property type="project" value="InterPro"/>
</dbReference>
<proteinExistence type="predicted"/>
<dbReference type="Pfam" id="PF08445">
    <property type="entry name" value="FR47"/>
    <property type="match status" value="1"/>
</dbReference>
<dbReference type="STRING" id="121616.GA0070216_10723"/>
<dbReference type="PROSITE" id="PS51186">
    <property type="entry name" value="GNAT"/>
    <property type="match status" value="1"/>
</dbReference>
<evidence type="ECO:0000313" key="3">
    <source>
        <dbReference type="Proteomes" id="UP000198797"/>
    </source>
</evidence>
<feature type="domain" description="N-acetyltransferase" evidence="1">
    <location>
        <begin position="122"/>
        <end position="247"/>
    </location>
</feature>
<organism evidence="2 3">
    <name type="scientific">Micromonospora matsumotoense</name>
    <dbReference type="NCBI Taxonomy" id="121616"/>
    <lineage>
        <taxon>Bacteria</taxon>
        <taxon>Bacillati</taxon>
        <taxon>Actinomycetota</taxon>
        <taxon>Actinomycetes</taxon>
        <taxon>Micromonosporales</taxon>
        <taxon>Micromonosporaceae</taxon>
        <taxon>Micromonospora</taxon>
    </lineage>
</organism>
<accession>A0A1C4YPD5</accession>
<evidence type="ECO:0000259" key="1">
    <source>
        <dbReference type="PROSITE" id="PS51186"/>
    </source>
</evidence>